<protein>
    <submittedName>
        <fullName evidence="5">Carbohydrate esterase family 12 protein</fullName>
    </submittedName>
</protein>
<reference evidence="5 6" key="1">
    <citation type="submission" date="2016-05" db="EMBL/GenBank/DDBJ databases">
        <title>A degradative enzymes factory behind the ericoid mycorrhizal symbiosis.</title>
        <authorList>
            <consortium name="DOE Joint Genome Institute"/>
            <person name="Martino E."/>
            <person name="Morin E."/>
            <person name="Grelet G."/>
            <person name="Kuo A."/>
            <person name="Kohler A."/>
            <person name="Daghino S."/>
            <person name="Barry K."/>
            <person name="Choi C."/>
            <person name="Cichocki N."/>
            <person name="Clum A."/>
            <person name="Copeland A."/>
            <person name="Hainaut M."/>
            <person name="Haridas S."/>
            <person name="Labutti K."/>
            <person name="Lindquist E."/>
            <person name="Lipzen A."/>
            <person name="Khouja H.-R."/>
            <person name="Murat C."/>
            <person name="Ohm R."/>
            <person name="Olson A."/>
            <person name="Spatafora J."/>
            <person name="Veneault-Fourrey C."/>
            <person name="Henrissat B."/>
            <person name="Grigoriev I."/>
            <person name="Martin F."/>
            <person name="Perotto S."/>
        </authorList>
    </citation>
    <scope>NUCLEOTIDE SEQUENCE [LARGE SCALE GENOMIC DNA]</scope>
    <source>
        <strain evidence="5 6">UAMH 7357</strain>
    </source>
</reference>
<dbReference type="SUPFAM" id="SSF52266">
    <property type="entry name" value="SGNH hydrolase"/>
    <property type="match status" value="1"/>
</dbReference>
<name>A0A2J6QIB3_9HELO</name>
<dbReference type="Pfam" id="PF13472">
    <property type="entry name" value="Lipase_GDSL_2"/>
    <property type="match status" value="1"/>
</dbReference>
<sequence length="294" mass="31782">MFSIFLLLLPLLALAKENLHSPPSGYKTPTAPPHHTIPTIFLAGDSKMAPGGGGNGTEGWGQYLHYSFNNETAYINNSAIAGRSARSYTREGRFQYIAQALRPGDWVVIEFGTNDGGSPYPASKDNGRADCPGYGTETCPTVYDNATEIVQTYVTYLKNATSIFLSKGAKVILSSPTPNNPWEFGNYSYAPTNFTYFSWLSAQEMGGPAAGVYFVPHSQYTTQMMYNLGISIDKYFPLDHGHTAPYLASLVAQEFVLGLKCGSAPLQDLVVNATSRIESALLGTCVSVNATLPI</sequence>
<evidence type="ECO:0000256" key="2">
    <source>
        <dbReference type="ARBA" id="ARBA00022801"/>
    </source>
</evidence>
<evidence type="ECO:0000313" key="5">
    <source>
        <dbReference type="EMBL" id="PMD26006.1"/>
    </source>
</evidence>
<proteinExistence type="inferred from homology"/>
<gene>
    <name evidence="5" type="ORF">NA56DRAFT_564234</name>
</gene>
<keyword evidence="2" id="KW-0378">Hydrolase</keyword>
<dbReference type="InterPro" id="IPR036514">
    <property type="entry name" value="SGNH_hydro_sf"/>
</dbReference>
<dbReference type="Proteomes" id="UP000235672">
    <property type="component" value="Unassembled WGS sequence"/>
</dbReference>
<feature type="domain" description="SGNH hydrolase-type esterase" evidence="4">
    <location>
        <begin position="44"/>
        <end position="189"/>
    </location>
</feature>
<dbReference type="GO" id="GO:0016787">
    <property type="term" value="F:hydrolase activity"/>
    <property type="evidence" value="ECO:0007669"/>
    <property type="project" value="UniProtKB-KW"/>
</dbReference>
<dbReference type="PANTHER" id="PTHR43695:SF1">
    <property type="entry name" value="RHAMNOGALACTURONAN ACETYLESTERASE"/>
    <property type="match status" value="1"/>
</dbReference>
<dbReference type="AlphaFoldDB" id="A0A2J6QIB3"/>
<evidence type="ECO:0000256" key="3">
    <source>
        <dbReference type="SAM" id="SignalP"/>
    </source>
</evidence>
<dbReference type="Gene3D" id="3.40.50.1110">
    <property type="entry name" value="SGNH hydrolase"/>
    <property type="match status" value="1"/>
</dbReference>
<evidence type="ECO:0000259" key="4">
    <source>
        <dbReference type="Pfam" id="PF13472"/>
    </source>
</evidence>
<evidence type="ECO:0000256" key="1">
    <source>
        <dbReference type="ARBA" id="ARBA00008668"/>
    </source>
</evidence>
<comment type="similarity">
    <text evidence="1">Belongs to the 'GDSL' lipolytic enzyme family.</text>
</comment>
<keyword evidence="6" id="KW-1185">Reference proteome</keyword>
<dbReference type="InterPro" id="IPR037459">
    <property type="entry name" value="RhgT-like"/>
</dbReference>
<dbReference type="PANTHER" id="PTHR43695">
    <property type="entry name" value="PUTATIVE (AFU_ORTHOLOGUE AFUA_2G17250)-RELATED"/>
    <property type="match status" value="1"/>
</dbReference>
<organism evidence="5 6">
    <name type="scientific">Hyaloscypha hepaticicola</name>
    <dbReference type="NCBI Taxonomy" id="2082293"/>
    <lineage>
        <taxon>Eukaryota</taxon>
        <taxon>Fungi</taxon>
        <taxon>Dikarya</taxon>
        <taxon>Ascomycota</taxon>
        <taxon>Pezizomycotina</taxon>
        <taxon>Leotiomycetes</taxon>
        <taxon>Helotiales</taxon>
        <taxon>Hyaloscyphaceae</taxon>
        <taxon>Hyaloscypha</taxon>
    </lineage>
</organism>
<feature type="signal peptide" evidence="3">
    <location>
        <begin position="1"/>
        <end position="15"/>
    </location>
</feature>
<evidence type="ECO:0000313" key="6">
    <source>
        <dbReference type="Proteomes" id="UP000235672"/>
    </source>
</evidence>
<dbReference type="STRING" id="1745343.A0A2J6QIB3"/>
<dbReference type="OrthoDB" id="2141316at2759"/>
<dbReference type="InterPro" id="IPR013830">
    <property type="entry name" value="SGNH_hydro"/>
</dbReference>
<accession>A0A2J6QIB3</accession>
<dbReference type="EMBL" id="KZ613469">
    <property type="protein sequence ID" value="PMD26006.1"/>
    <property type="molecule type" value="Genomic_DNA"/>
</dbReference>
<feature type="chain" id="PRO_5014417976" evidence="3">
    <location>
        <begin position="16"/>
        <end position="294"/>
    </location>
</feature>
<keyword evidence="3" id="KW-0732">Signal</keyword>